<evidence type="ECO:0000313" key="3">
    <source>
        <dbReference type="Proteomes" id="UP000801492"/>
    </source>
</evidence>
<dbReference type="Proteomes" id="UP000801492">
    <property type="component" value="Unassembled WGS sequence"/>
</dbReference>
<keyword evidence="1" id="KW-0812">Transmembrane</keyword>
<organism evidence="2 3">
    <name type="scientific">Ignelater luminosus</name>
    <name type="common">Cucubano</name>
    <name type="synonym">Pyrophorus luminosus</name>
    <dbReference type="NCBI Taxonomy" id="2038154"/>
    <lineage>
        <taxon>Eukaryota</taxon>
        <taxon>Metazoa</taxon>
        <taxon>Ecdysozoa</taxon>
        <taxon>Arthropoda</taxon>
        <taxon>Hexapoda</taxon>
        <taxon>Insecta</taxon>
        <taxon>Pterygota</taxon>
        <taxon>Neoptera</taxon>
        <taxon>Endopterygota</taxon>
        <taxon>Coleoptera</taxon>
        <taxon>Polyphaga</taxon>
        <taxon>Elateriformia</taxon>
        <taxon>Elateroidea</taxon>
        <taxon>Elateridae</taxon>
        <taxon>Agrypninae</taxon>
        <taxon>Pyrophorini</taxon>
        <taxon>Ignelater</taxon>
    </lineage>
</organism>
<comment type="caution">
    <text evidence="2">The sequence shown here is derived from an EMBL/GenBank/DDBJ whole genome shotgun (WGS) entry which is preliminary data.</text>
</comment>
<evidence type="ECO:0000313" key="2">
    <source>
        <dbReference type="EMBL" id="KAF2890986.1"/>
    </source>
</evidence>
<keyword evidence="3" id="KW-1185">Reference proteome</keyword>
<dbReference type="AlphaFoldDB" id="A0A8K0G9S3"/>
<gene>
    <name evidence="2" type="ORF">ILUMI_15187</name>
</gene>
<reference evidence="2" key="1">
    <citation type="submission" date="2019-08" db="EMBL/GenBank/DDBJ databases">
        <title>The genome of the North American firefly Photinus pyralis.</title>
        <authorList>
            <consortium name="Photinus pyralis genome working group"/>
            <person name="Fallon T.R."/>
            <person name="Sander Lower S.E."/>
            <person name="Weng J.-K."/>
        </authorList>
    </citation>
    <scope>NUCLEOTIDE SEQUENCE</scope>
    <source>
        <strain evidence="2">TRF0915ILg1</strain>
        <tissue evidence="2">Whole body</tissue>
    </source>
</reference>
<name>A0A8K0G9S3_IGNLU</name>
<keyword evidence="1" id="KW-0472">Membrane</keyword>
<dbReference type="EMBL" id="VTPC01042137">
    <property type="protein sequence ID" value="KAF2890986.1"/>
    <property type="molecule type" value="Genomic_DNA"/>
</dbReference>
<protein>
    <submittedName>
        <fullName evidence="2">Uncharacterized protein</fullName>
    </submittedName>
</protein>
<keyword evidence="1" id="KW-1133">Transmembrane helix</keyword>
<proteinExistence type="predicted"/>
<evidence type="ECO:0000256" key="1">
    <source>
        <dbReference type="SAM" id="Phobius"/>
    </source>
</evidence>
<accession>A0A8K0G9S3</accession>
<feature type="transmembrane region" description="Helical" evidence="1">
    <location>
        <begin position="49"/>
        <end position="70"/>
    </location>
</feature>
<sequence>MLKETNILETEDSNYDTSLIPWEYLKKNHAKIVEYHLAIINIAEKLESIFSWVLLAVFINTLAVESLLIYRLSLVR</sequence>